<gene>
    <name evidence="1" type="ORF">A2Z10_00405</name>
</gene>
<accession>A0A1F5AYG6</accession>
<dbReference type="Proteomes" id="UP000176639">
    <property type="component" value="Unassembled WGS sequence"/>
</dbReference>
<reference evidence="1 2" key="1">
    <citation type="journal article" date="2016" name="Nat. Commun.">
        <title>Thousands of microbial genomes shed light on interconnected biogeochemical processes in an aquifer system.</title>
        <authorList>
            <person name="Anantharaman K."/>
            <person name="Brown C.T."/>
            <person name="Hug L.A."/>
            <person name="Sharon I."/>
            <person name="Castelle C.J."/>
            <person name="Probst A.J."/>
            <person name="Thomas B.C."/>
            <person name="Singh A."/>
            <person name="Wilkins M.J."/>
            <person name="Karaoz U."/>
            <person name="Brodie E.L."/>
            <person name="Williams K.H."/>
            <person name="Hubbard S.S."/>
            <person name="Banfield J.F."/>
        </authorList>
    </citation>
    <scope>NUCLEOTIDE SEQUENCE [LARGE SCALE GENOMIC DNA]</scope>
</reference>
<comment type="caution">
    <text evidence="1">The sequence shown here is derived from an EMBL/GenBank/DDBJ whole genome shotgun (WGS) entry which is preliminary data.</text>
</comment>
<dbReference type="EMBL" id="MEYI01000040">
    <property type="protein sequence ID" value="OGD23428.1"/>
    <property type="molecule type" value="Genomic_DNA"/>
</dbReference>
<organism evidence="1 2">
    <name type="scientific">Candidatus Azambacteria bacterium RBG_16_47_10</name>
    <dbReference type="NCBI Taxonomy" id="1797292"/>
    <lineage>
        <taxon>Bacteria</taxon>
        <taxon>Candidatus Azamiibacteriota</taxon>
    </lineage>
</organism>
<sequence>MLKWIAKRLHILKDRTIYTMAQCGHTTAIKGPISAFGESIIISMPPQENGSVKYCLACIEKMTIRCAWCGKPIFIGDPITLYVPASHFTVPDYAVPYTEEDPRRIDPVSIKEPARYVGCLGWECALSGVDRVGFWYPPGKVKRVPSPLEIALGSGGKAIIVNDLSNPNDTGTIVK</sequence>
<dbReference type="AlphaFoldDB" id="A0A1F5AYG6"/>
<evidence type="ECO:0000313" key="2">
    <source>
        <dbReference type="Proteomes" id="UP000176639"/>
    </source>
</evidence>
<name>A0A1F5AYG6_9BACT</name>
<proteinExistence type="predicted"/>
<protein>
    <submittedName>
        <fullName evidence="1">Uncharacterized protein</fullName>
    </submittedName>
</protein>
<evidence type="ECO:0000313" key="1">
    <source>
        <dbReference type="EMBL" id="OGD23428.1"/>
    </source>
</evidence>